<dbReference type="EMBL" id="LR877147">
    <property type="protein sequence ID" value="CAD2214132.1"/>
    <property type="molecule type" value="Genomic_DNA"/>
</dbReference>
<name>A0A7G2C812_9TRYP</name>
<organism evidence="2 3">
    <name type="scientific">Angomonas deanei</name>
    <dbReference type="NCBI Taxonomy" id="59799"/>
    <lineage>
        <taxon>Eukaryota</taxon>
        <taxon>Discoba</taxon>
        <taxon>Euglenozoa</taxon>
        <taxon>Kinetoplastea</taxon>
        <taxon>Metakinetoplastina</taxon>
        <taxon>Trypanosomatida</taxon>
        <taxon>Trypanosomatidae</taxon>
        <taxon>Strigomonadinae</taxon>
        <taxon>Angomonas</taxon>
    </lineage>
</organism>
<keyword evidence="3" id="KW-1185">Reference proteome</keyword>
<dbReference type="VEuPathDB" id="TriTrypDB:ADEAN_000157600"/>
<accession>A0A7G2C812</accession>
<dbReference type="Proteomes" id="UP000515908">
    <property type="component" value="Chromosome 03"/>
</dbReference>
<feature type="coiled-coil region" evidence="1">
    <location>
        <begin position="220"/>
        <end position="254"/>
    </location>
</feature>
<reference evidence="2 3" key="1">
    <citation type="submission" date="2020-08" db="EMBL/GenBank/DDBJ databases">
        <authorList>
            <person name="Newling K."/>
            <person name="Davey J."/>
            <person name="Forrester S."/>
        </authorList>
    </citation>
    <scope>NUCLEOTIDE SEQUENCE [LARGE SCALE GENOMIC DNA]</scope>
    <source>
        <strain evidence="3">Crithidia deanei Carvalho (ATCC PRA-265)</strain>
    </source>
</reference>
<evidence type="ECO:0000313" key="2">
    <source>
        <dbReference type="EMBL" id="CAD2214132.1"/>
    </source>
</evidence>
<sequence>MLSIANVGVNLSFPPQLVHHNCLGSVDTDVLSSGISLNRAICNGAHSGAVPLLIFPIYPKHLLQQVCETPIAVLHLEKRLGDSFTAVDETFCYSASNLIGEMLSRVDGMEWTDHFYDPVTQHIVAPFAPTKLAKLPKLATAGTKEADLLRKIEATAPEVLIRRDVLPASASGKSLIQGLSATPTLREVSVYLENMQNSWRKGITSTVDMTEEERSMTAELKVVRHQLKTTEAQLTKANEQLRLYQLNTDDYKSEYGHLRNELTNYMSERDER</sequence>
<gene>
    <name evidence="2" type="ORF">ADEAN_000157600</name>
</gene>
<evidence type="ECO:0000313" key="3">
    <source>
        <dbReference type="Proteomes" id="UP000515908"/>
    </source>
</evidence>
<evidence type="ECO:0000256" key="1">
    <source>
        <dbReference type="SAM" id="Coils"/>
    </source>
</evidence>
<protein>
    <submittedName>
        <fullName evidence="2">Uncharacterized protein</fullName>
    </submittedName>
</protein>
<dbReference type="AlphaFoldDB" id="A0A7G2C812"/>
<keyword evidence="1" id="KW-0175">Coiled coil</keyword>
<proteinExistence type="predicted"/>